<sequence length="238" mass="25406">MPLVSAMTAKGRSLTKRRGRGRTVWRKVERKVSTLSAASTKDDSSPEIKPDATPTGRFGDGLQSLDAVHVPPADDPVEKVTNCTSYDPPPVVSPEMVPFEAFFRTTEATVGLGGTCIDESTLIYVTHLACGGHVVIGWVMSGPHTRKLEAFSSRPGDGLEMVNLCPSPPGPVEPAEYAKYRSMGYLPVMIGSAITHEWRETRLLPCASTGIAAVRAGYGDGLMGAILWGAAAKATYQE</sequence>
<gene>
    <name evidence="2" type="ORF">Vbra_7430</name>
</gene>
<dbReference type="Proteomes" id="UP000041254">
    <property type="component" value="Unassembled WGS sequence"/>
</dbReference>
<dbReference type="EMBL" id="CDMY01000231">
    <property type="protein sequence ID" value="CEL95584.1"/>
    <property type="molecule type" value="Genomic_DNA"/>
</dbReference>
<name>A0A0G4EHD2_VITBC</name>
<organism evidence="2 3">
    <name type="scientific">Vitrella brassicaformis (strain CCMP3155)</name>
    <dbReference type="NCBI Taxonomy" id="1169540"/>
    <lineage>
        <taxon>Eukaryota</taxon>
        <taxon>Sar</taxon>
        <taxon>Alveolata</taxon>
        <taxon>Colpodellida</taxon>
        <taxon>Vitrellaceae</taxon>
        <taxon>Vitrella</taxon>
    </lineage>
</organism>
<protein>
    <submittedName>
        <fullName evidence="2">Uncharacterized protein</fullName>
    </submittedName>
</protein>
<feature type="region of interest" description="Disordered" evidence="1">
    <location>
        <begin position="1"/>
        <end position="62"/>
    </location>
</feature>
<keyword evidence="3" id="KW-1185">Reference proteome</keyword>
<dbReference type="InParanoid" id="A0A0G4EHD2"/>
<proteinExistence type="predicted"/>
<evidence type="ECO:0000313" key="3">
    <source>
        <dbReference type="Proteomes" id="UP000041254"/>
    </source>
</evidence>
<dbReference type="AlphaFoldDB" id="A0A0G4EHD2"/>
<feature type="compositionally biased region" description="Basic and acidic residues" evidence="1">
    <location>
        <begin position="40"/>
        <end position="50"/>
    </location>
</feature>
<feature type="compositionally biased region" description="Basic residues" evidence="1">
    <location>
        <begin position="13"/>
        <end position="25"/>
    </location>
</feature>
<evidence type="ECO:0000313" key="2">
    <source>
        <dbReference type="EMBL" id="CEL95584.1"/>
    </source>
</evidence>
<reference evidence="2 3" key="1">
    <citation type="submission" date="2014-11" db="EMBL/GenBank/DDBJ databases">
        <authorList>
            <person name="Zhu J."/>
            <person name="Qi W."/>
            <person name="Song R."/>
        </authorList>
    </citation>
    <scope>NUCLEOTIDE SEQUENCE [LARGE SCALE GENOMIC DNA]</scope>
</reference>
<evidence type="ECO:0000256" key="1">
    <source>
        <dbReference type="SAM" id="MobiDB-lite"/>
    </source>
</evidence>
<dbReference type="VEuPathDB" id="CryptoDB:Vbra_7430"/>
<accession>A0A0G4EHD2</accession>